<evidence type="ECO:0000313" key="2">
    <source>
        <dbReference type="Proteomes" id="UP000194236"/>
    </source>
</evidence>
<proteinExistence type="predicted"/>
<comment type="caution">
    <text evidence="1">The sequence shown here is derived from an EMBL/GenBank/DDBJ whole genome shotgun (WGS) entry which is preliminary data.</text>
</comment>
<keyword evidence="2" id="KW-1185">Reference proteome</keyword>
<dbReference type="Proteomes" id="UP000194236">
    <property type="component" value="Unassembled WGS sequence"/>
</dbReference>
<evidence type="ECO:0000313" key="1">
    <source>
        <dbReference type="EMBL" id="OTF78617.1"/>
    </source>
</evidence>
<organism evidence="1 2">
    <name type="scientific">Euroglyphus maynei</name>
    <name type="common">Mayne's house dust mite</name>
    <dbReference type="NCBI Taxonomy" id="6958"/>
    <lineage>
        <taxon>Eukaryota</taxon>
        <taxon>Metazoa</taxon>
        <taxon>Ecdysozoa</taxon>
        <taxon>Arthropoda</taxon>
        <taxon>Chelicerata</taxon>
        <taxon>Arachnida</taxon>
        <taxon>Acari</taxon>
        <taxon>Acariformes</taxon>
        <taxon>Sarcoptiformes</taxon>
        <taxon>Astigmata</taxon>
        <taxon>Psoroptidia</taxon>
        <taxon>Analgoidea</taxon>
        <taxon>Pyroglyphidae</taxon>
        <taxon>Pyroglyphinae</taxon>
        <taxon>Euroglyphus</taxon>
    </lineage>
</organism>
<protein>
    <submittedName>
        <fullName evidence="1">Uncharacterized protein</fullName>
    </submittedName>
</protein>
<sequence>MAISIARIYILFDAIYKKQNLYVIENFKSAFDFEFMTSVLLIGFEGKKFTNNNNNNKKTQLITKNKK</sequence>
<accession>A0A1Y3BEI4</accession>
<dbReference type="EMBL" id="MUJZ01027111">
    <property type="protein sequence ID" value="OTF78617.1"/>
    <property type="molecule type" value="Genomic_DNA"/>
</dbReference>
<reference evidence="1 2" key="1">
    <citation type="submission" date="2017-03" db="EMBL/GenBank/DDBJ databases">
        <title>Genome Survey of Euroglyphus maynei.</title>
        <authorList>
            <person name="Arlian L.G."/>
            <person name="Morgan M.S."/>
            <person name="Rider S.D."/>
        </authorList>
    </citation>
    <scope>NUCLEOTIDE SEQUENCE [LARGE SCALE GENOMIC DNA]</scope>
    <source>
        <strain evidence="1">Arlian Lab</strain>
        <tissue evidence="1">Whole body</tissue>
    </source>
</reference>
<gene>
    <name evidence="1" type="ORF">BLA29_006211</name>
</gene>
<dbReference type="AlphaFoldDB" id="A0A1Y3BEI4"/>
<name>A0A1Y3BEI4_EURMA</name>